<feature type="non-terminal residue" evidence="2">
    <location>
        <position position="188"/>
    </location>
</feature>
<gene>
    <name evidence="2" type="ORF">SINV_06014</name>
</gene>
<dbReference type="HOGENOM" id="CLU_1442768_0_0_1"/>
<evidence type="ECO:0000256" key="1">
    <source>
        <dbReference type="SAM" id="Phobius"/>
    </source>
</evidence>
<name>E9JBR0_SOLIN</name>
<dbReference type="PANTHER" id="PTHR46579">
    <property type="entry name" value="F5/8 TYPE C DOMAIN-CONTAINING PROTEIN-RELATED"/>
    <property type="match status" value="1"/>
</dbReference>
<protein>
    <submittedName>
        <fullName evidence="2">Uncharacterized protein</fullName>
    </submittedName>
</protein>
<dbReference type="AlphaFoldDB" id="E9JBR0"/>
<organism>
    <name type="scientific">Solenopsis invicta</name>
    <name type="common">Red imported fire ant</name>
    <name type="synonym">Solenopsis wagneri</name>
    <dbReference type="NCBI Taxonomy" id="13686"/>
    <lineage>
        <taxon>Eukaryota</taxon>
        <taxon>Metazoa</taxon>
        <taxon>Ecdysozoa</taxon>
        <taxon>Arthropoda</taxon>
        <taxon>Hexapoda</taxon>
        <taxon>Insecta</taxon>
        <taxon>Pterygota</taxon>
        <taxon>Neoptera</taxon>
        <taxon>Endopterygota</taxon>
        <taxon>Hymenoptera</taxon>
        <taxon>Apocrita</taxon>
        <taxon>Aculeata</taxon>
        <taxon>Formicoidea</taxon>
        <taxon>Formicidae</taxon>
        <taxon>Myrmicinae</taxon>
        <taxon>Solenopsis</taxon>
    </lineage>
</organism>
<dbReference type="PANTHER" id="PTHR46579:SF1">
    <property type="entry name" value="F5_8 TYPE C DOMAIN-CONTAINING PROTEIN"/>
    <property type="match status" value="1"/>
</dbReference>
<accession>E9JBR0</accession>
<keyword evidence="1" id="KW-0472">Membrane</keyword>
<feature type="transmembrane region" description="Helical" evidence="1">
    <location>
        <begin position="21"/>
        <end position="41"/>
    </location>
</feature>
<dbReference type="EMBL" id="GL771416">
    <property type="protein sequence ID" value="EFZ09745.1"/>
    <property type="molecule type" value="Genomic_DNA"/>
</dbReference>
<proteinExistence type="predicted"/>
<evidence type="ECO:0000313" key="2">
    <source>
        <dbReference type="EMBL" id="EFZ09745.1"/>
    </source>
</evidence>
<keyword evidence="1" id="KW-0812">Transmembrane</keyword>
<sequence length="188" mass="21816">MEDRAKKLLIKKRDIKGVKGYSVVSLLPFLDLSICLLPEYMHSVLLGIGKQFINIWFHKKEKLIIFLTNIRPLHSFHRMPRIIALFILLQNSINTELELEEAEICLRLFVKDIKVLYGDRKLTYNAHQLLYLANCVHGTKNMSQEIINNLKIAQGAAILKNQCFADEHTINHHLISKKITNYLVLLKN</sequence>
<keyword evidence="1" id="KW-1133">Transmembrane helix</keyword>
<reference evidence="2" key="1">
    <citation type="journal article" date="2011" name="Proc. Natl. Acad. Sci. U.S.A.">
        <title>The genome of the fire ant Solenopsis invicta.</title>
        <authorList>
            <person name="Wurm Y."/>
            <person name="Wang J."/>
            <person name="Riba-Grognuz O."/>
            <person name="Corona M."/>
            <person name="Nygaard S."/>
            <person name="Hunt B.G."/>
            <person name="Ingram K.K."/>
            <person name="Falquet L."/>
            <person name="Nipitwattanaphon M."/>
            <person name="Gotzek D."/>
            <person name="Dijkstra M.B."/>
            <person name="Oettler J."/>
            <person name="Comtesse F."/>
            <person name="Shih C.J."/>
            <person name="Wu W.J."/>
            <person name="Yang C.C."/>
            <person name="Thomas J."/>
            <person name="Beaudoing E."/>
            <person name="Pradervand S."/>
            <person name="Flegel V."/>
            <person name="Cook E.D."/>
            <person name="Fabbretti R."/>
            <person name="Stockinger H."/>
            <person name="Long L."/>
            <person name="Farmerie W.G."/>
            <person name="Oakey J."/>
            <person name="Boomsma J.J."/>
            <person name="Pamilo P."/>
            <person name="Yi S.V."/>
            <person name="Heinze J."/>
            <person name="Goodisman M.A."/>
            <person name="Farinelli L."/>
            <person name="Harshman K."/>
            <person name="Hulo N."/>
            <person name="Cerutti L."/>
            <person name="Xenarios I."/>
            <person name="Shoemaker D."/>
            <person name="Keller L."/>
        </authorList>
    </citation>
    <scope>NUCLEOTIDE SEQUENCE [LARGE SCALE GENOMIC DNA]</scope>
</reference>